<feature type="region of interest" description="Disordered" evidence="1">
    <location>
        <begin position="169"/>
        <end position="207"/>
    </location>
</feature>
<evidence type="ECO:0000313" key="3">
    <source>
        <dbReference type="Proteomes" id="UP000800035"/>
    </source>
</evidence>
<dbReference type="AlphaFoldDB" id="A0A6A5U7J1"/>
<name>A0A6A5U7J1_9PLEO</name>
<evidence type="ECO:0000256" key="1">
    <source>
        <dbReference type="SAM" id="MobiDB-lite"/>
    </source>
</evidence>
<dbReference type="Proteomes" id="UP000800035">
    <property type="component" value="Unassembled WGS sequence"/>
</dbReference>
<protein>
    <submittedName>
        <fullName evidence="2">Uncharacterized protein</fullName>
    </submittedName>
</protein>
<organism evidence="2 3">
    <name type="scientific">Byssothecium circinans</name>
    <dbReference type="NCBI Taxonomy" id="147558"/>
    <lineage>
        <taxon>Eukaryota</taxon>
        <taxon>Fungi</taxon>
        <taxon>Dikarya</taxon>
        <taxon>Ascomycota</taxon>
        <taxon>Pezizomycotina</taxon>
        <taxon>Dothideomycetes</taxon>
        <taxon>Pleosporomycetidae</taxon>
        <taxon>Pleosporales</taxon>
        <taxon>Massarineae</taxon>
        <taxon>Massarinaceae</taxon>
        <taxon>Byssothecium</taxon>
    </lineage>
</organism>
<keyword evidence="3" id="KW-1185">Reference proteome</keyword>
<sequence>MSLMDNKSEMTAVDAPSSPEVGYLADTDTGGFSHSSGWHTINKTSLSTGMEPSADNHSSADDEVYPFDLDPKYFDPEYLLEYQRRQREEEEKPAPEADRNTGSTDGGGSDDDEPAVLPAAKANYKGRTKRKADSPAHQTQSKVRLLTMAEEGDSDASPEVLPAIRKIDDSAKQPGGPVMYTGRPKFRPVGRPSQDIGKEEFPQDESAAGEWELVTGKLDDKPVVNGVPDRQLLKIHLRHKTTKKDEKYVFKQMKFPEIDWRNQEHADAITAWRHSVFALRGFFD</sequence>
<feature type="region of interest" description="Disordered" evidence="1">
    <location>
        <begin position="1"/>
        <end position="141"/>
    </location>
</feature>
<accession>A0A6A5U7J1</accession>
<evidence type="ECO:0000313" key="2">
    <source>
        <dbReference type="EMBL" id="KAF1957097.1"/>
    </source>
</evidence>
<feature type="compositionally biased region" description="Basic and acidic residues" evidence="1">
    <location>
        <begin position="82"/>
        <end position="99"/>
    </location>
</feature>
<feature type="compositionally biased region" description="Polar residues" evidence="1">
    <location>
        <begin position="30"/>
        <end position="50"/>
    </location>
</feature>
<gene>
    <name evidence="2" type="ORF">CC80DRAFT_504183</name>
</gene>
<dbReference type="EMBL" id="ML976990">
    <property type="protein sequence ID" value="KAF1957097.1"/>
    <property type="molecule type" value="Genomic_DNA"/>
</dbReference>
<reference evidence="2" key="1">
    <citation type="journal article" date="2020" name="Stud. Mycol.">
        <title>101 Dothideomycetes genomes: a test case for predicting lifestyles and emergence of pathogens.</title>
        <authorList>
            <person name="Haridas S."/>
            <person name="Albert R."/>
            <person name="Binder M."/>
            <person name="Bloem J."/>
            <person name="Labutti K."/>
            <person name="Salamov A."/>
            <person name="Andreopoulos B."/>
            <person name="Baker S."/>
            <person name="Barry K."/>
            <person name="Bills G."/>
            <person name="Bluhm B."/>
            <person name="Cannon C."/>
            <person name="Castanera R."/>
            <person name="Culley D."/>
            <person name="Daum C."/>
            <person name="Ezra D."/>
            <person name="Gonzalez J."/>
            <person name="Henrissat B."/>
            <person name="Kuo A."/>
            <person name="Liang C."/>
            <person name="Lipzen A."/>
            <person name="Lutzoni F."/>
            <person name="Magnuson J."/>
            <person name="Mondo S."/>
            <person name="Nolan M."/>
            <person name="Ohm R."/>
            <person name="Pangilinan J."/>
            <person name="Park H.-J."/>
            <person name="Ramirez L."/>
            <person name="Alfaro M."/>
            <person name="Sun H."/>
            <person name="Tritt A."/>
            <person name="Yoshinaga Y."/>
            <person name="Zwiers L.-H."/>
            <person name="Turgeon B."/>
            <person name="Goodwin S."/>
            <person name="Spatafora J."/>
            <person name="Crous P."/>
            <person name="Grigoriev I."/>
        </authorList>
    </citation>
    <scope>NUCLEOTIDE SEQUENCE</scope>
    <source>
        <strain evidence="2">CBS 675.92</strain>
    </source>
</reference>
<proteinExistence type="predicted"/>